<name>A0A1R3IYP3_9ROSI</name>
<keyword evidence="2" id="KW-1185">Reference proteome</keyword>
<proteinExistence type="predicted"/>
<evidence type="ECO:0000313" key="2">
    <source>
        <dbReference type="Proteomes" id="UP000187203"/>
    </source>
</evidence>
<gene>
    <name evidence="1" type="ORF">COLO4_20621</name>
</gene>
<evidence type="ECO:0000313" key="1">
    <source>
        <dbReference type="EMBL" id="OMO87684.1"/>
    </source>
</evidence>
<reference evidence="2" key="1">
    <citation type="submission" date="2013-09" db="EMBL/GenBank/DDBJ databases">
        <title>Corchorus olitorius genome sequencing.</title>
        <authorList>
            <person name="Alam M."/>
            <person name="Haque M.S."/>
            <person name="Islam M.S."/>
            <person name="Emdad E.M."/>
            <person name="Islam M.M."/>
            <person name="Ahmed B."/>
            <person name="Halim A."/>
            <person name="Hossen Q.M.M."/>
            <person name="Hossain M.Z."/>
            <person name="Ahmed R."/>
            <person name="Khan M.M."/>
            <person name="Islam R."/>
            <person name="Rashid M.M."/>
            <person name="Khan S.A."/>
            <person name="Rahman M.S."/>
            <person name="Alam M."/>
            <person name="Yahiya A.S."/>
            <person name="Khan M.S."/>
            <person name="Azam M.S."/>
            <person name="Haque T."/>
            <person name="Lashkar M.Z.H."/>
            <person name="Akhand A.I."/>
            <person name="Morshed G."/>
            <person name="Roy S."/>
            <person name="Uddin K.S."/>
            <person name="Rabeya T."/>
            <person name="Hossain A.S."/>
            <person name="Chowdhury A."/>
            <person name="Snigdha A.R."/>
            <person name="Mortoza M.S."/>
            <person name="Matin S.A."/>
            <person name="Hoque S.M.E."/>
            <person name="Islam M.K."/>
            <person name="Roy D.K."/>
            <person name="Haider R."/>
            <person name="Moosa M.M."/>
            <person name="Elias S.M."/>
            <person name="Hasan A.M."/>
            <person name="Jahan S."/>
            <person name="Shafiuddin M."/>
            <person name="Mahmood N."/>
            <person name="Shommy N.S."/>
        </authorList>
    </citation>
    <scope>NUCLEOTIDE SEQUENCE [LARGE SCALE GENOMIC DNA]</scope>
    <source>
        <strain evidence="2">cv. O-4</strain>
    </source>
</reference>
<protein>
    <submittedName>
        <fullName evidence="1">Uncharacterized protein</fullName>
    </submittedName>
</protein>
<sequence length="95" mass="11105">MTSSLGYFVLLPYLYLFTKANSKISLKFKTQPESNHVVSMVFLRESFGDARWKRIKGKVSPKGKLGKNDELGEKKRELLWVFLAMVFWYSPSVYF</sequence>
<accession>A0A1R3IYP3</accession>
<organism evidence="1 2">
    <name type="scientific">Corchorus olitorius</name>
    <dbReference type="NCBI Taxonomy" id="93759"/>
    <lineage>
        <taxon>Eukaryota</taxon>
        <taxon>Viridiplantae</taxon>
        <taxon>Streptophyta</taxon>
        <taxon>Embryophyta</taxon>
        <taxon>Tracheophyta</taxon>
        <taxon>Spermatophyta</taxon>
        <taxon>Magnoliopsida</taxon>
        <taxon>eudicotyledons</taxon>
        <taxon>Gunneridae</taxon>
        <taxon>Pentapetalae</taxon>
        <taxon>rosids</taxon>
        <taxon>malvids</taxon>
        <taxon>Malvales</taxon>
        <taxon>Malvaceae</taxon>
        <taxon>Grewioideae</taxon>
        <taxon>Apeibeae</taxon>
        <taxon>Corchorus</taxon>
    </lineage>
</organism>
<dbReference type="AlphaFoldDB" id="A0A1R3IYP3"/>
<dbReference type="EMBL" id="AWUE01017276">
    <property type="protein sequence ID" value="OMO87684.1"/>
    <property type="molecule type" value="Genomic_DNA"/>
</dbReference>
<dbReference type="Proteomes" id="UP000187203">
    <property type="component" value="Unassembled WGS sequence"/>
</dbReference>
<comment type="caution">
    <text evidence="1">The sequence shown here is derived from an EMBL/GenBank/DDBJ whole genome shotgun (WGS) entry which is preliminary data.</text>
</comment>